<dbReference type="Proteomes" id="UP000008810">
    <property type="component" value="Chromosome 4"/>
</dbReference>
<proteinExistence type="predicted"/>
<dbReference type="STRING" id="15368.A0A0Q3LI89"/>
<dbReference type="PANTHER" id="PTHR36478">
    <property type="entry name" value="OS04G0614237 PROTEIN-RELATED"/>
    <property type="match status" value="1"/>
</dbReference>
<dbReference type="InParanoid" id="A0A0Q3LI89"/>
<evidence type="ECO:0000313" key="2">
    <source>
        <dbReference type="EnsemblPlants" id="KQJ92285"/>
    </source>
</evidence>
<dbReference type="PANTHER" id="PTHR36478:SF13">
    <property type="entry name" value="LISH DOMAIN-CONTAINING PROTEIN"/>
    <property type="match status" value="1"/>
</dbReference>
<dbReference type="EnsemblPlants" id="KQJ92285">
    <property type="protein sequence ID" value="KQJ92285"/>
    <property type="gene ID" value="BRADI_4g42655v3"/>
</dbReference>
<reference evidence="1" key="2">
    <citation type="submission" date="2017-06" db="EMBL/GenBank/DDBJ databases">
        <title>WGS assembly of Brachypodium distachyon.</title>
        <authorList>
            <consortium name="The International Brachypodium Initiative"/>
            <person name="Lucas S."/>
            <person name="Harmon-Smith M."/>
            <person name="Lail K."/>
            <person name="Tice H."/>
            <person name="Grimwood J."/>
            <person name="Bruce D."/>
            <person name="Barry K."/>
            <person name="Shu S."/>
            <person name="Lindquist E."/>
            <person name="Wang M."/>
            <person name="Pitluck S."/>
            <person name="Vogel J.P."/>
            <person name="Garvin D.F."/>
            <person name="Mockler T.C."/>
            <person name="Schmutz J."/>
            <person name="Rokhsar D."/>
            <person name="Bevan M.W."/>
        </authorList>
    </citation>
    <scope>NUCLEOTIDE SEQUENCE</scope>
    <source>
        <strain evidence="1">Bd21</strain>
    </source>
</reference>
<dbReference type="OrthoDB" id="681006at2759"/>
<gene>
    <name evidence="1" type="ORF">BRADI_4g42655v3</name>
</gene>
<name>A0A0Q3LI89_BRADI</name>
<accession>A0A0Q3LI89</accession>
<reference evidence="2" key="3">
    <citation type="submission" date="2018-08" db="UniProtKB">
        <authorList>
            <consortium name="EnsemblPlants"/>
        </authorList>
    </citation>
    <scope>IDENTIFICATION</scope>
    <source>
        <strain evidence="2">cv. Bd21</strain>
    </source>
</reference>
<keyword evidence="3" id="KW-1185">Reference proteome</keyword>
<evidence type="ECO:0000313" key="3">
    <source>
        <dbReference type="Proteomes" id="UP000008810"/>
    </source>
</evidence>
<sequence length="215" mass="24652">MGRPRRDHGQCPAEYLLHLRRLDAFLKHHGLLQTAYTLEMESRVLFEPTRLQMLVTQGKWSEADRYLRCFSALWKDDGDGAAQYTALQGSLNFNAVLAWLACRGEEGGRAAARFKPPSDAFRKADPEAAKLKDIYCSMTSQQARESVNWEEIKLGTIDKMEELLRLGPDLERVPSRGSRRYRRKKVGHKPAHELAYFLVNKRLPRSQKIKHSASV</sequence>
<protein>
    <submittedName>
        <fullName evidence="1 2">Uncharacterized protein</fullName>
    </submittedName>
</protein>
<reference evidence="1 2" key="1">
    <citation type="journal article" date="2010" name="Nature">
        <title>Genome sequencing and analysis of the model grass Brachypodium distachyon.</title>
        <authorList>
            <consortium name="International Brachypodium Initiative"/>
        </authorList>
    </citation>
    <scope>NUCLEOTIDE SEQUENCE [LARGE SCALE GENOMIC DNA]</scope>
    <source>
        <strain evidence="1 2">Bd21</strain>
    </source>
</reference>
<dbReference type="PROSITE" id="PS50896">
    <property type="entry name" value="LISH"/>
    <property type="match status" value="1"/>
</dbReference>
<dbReference type="InterPro" id="IPR006594">
    <property type="entry name" value="LisH"/>
</dbReference>
<dbReference type="Gramene" id="KQJ92285">
    <property type="protein sequence ID" value="KQJ92285"/>
    <property type="gene ID" value="BRADI_4g42655v3"/>
</dbReference>
<dbReference type="AlphaFoldDB" id="A0A0Q3LI89"/>
<dbReference type="EMBL" id="CM000883">
    <property type="protein sequence ID" value="KQJ92285.1"/>
    <property type="molecule type" value="Genomic_DNA"/>
</dbReference>
<evidence type="ECO:0000313" key="1">
    <source>
        <dbReference type="EMBL" id="KQJ92285.1"/>
    </source>
</evidence>
<organism evidence="1">
    <name type="scientific">Brachypodium distachyon</name>
    <name type="common">Purple false brome</name>
    <name type="synonym">Trachynia distachya</name>
    <dbReference type="NCBI Taxonomy" id="15368"/>
    <lineage>
        <taxon>Eukaryota</taxon>
        <taxon>Viridiplantae</taxon>
        <taxon>Streptophyta</taxon>
        <taxon>Embryophyta</taxon>
        <taxon>Tracheophyta</taxon>
        <taxon>Spermatophyta</taxon>
        <taxon>Magnoliopsida</taxon>
        <taxon>Liliopsida</taxon>
        <taxon>Poales</taxon>
        <taxon>Poaceae</taxon>
        <taxon>BOP clade</taxon>
        <taxon>Pooideae</taxon>
        <taxon>Stipodae</taxon>
        <taxon>Brachypodieae</taxon>
        <taxon>Brachypodium</taxon>
    </lineage>
</organism>